<protein>
    <submittedName>
        <fullName evidence="5">Leucine-rich repeat and IQ domain-containing protein 3</fullName>
    </submittedName>
</protein>
<evidence type="ECO:0000313" key="5">
    <source>
        <dbReference type="EMBL" id="CAI8022816.1"/>
    </source>
</evidence>
<comment type="caution">
    <text evidence="5">The sequence shown here is derived from an EMBL/GenBank/DDBJ whole genome shotgun (WGS) entry which is preliminary data.</text>
</comment>
<name>A0AA35S614_GEOBA</name>
<organism evidence="5 6">
    <name type="scientific">Geodia barretti</name>
    <name type="common">Barrett's horny sponge</name>
    <dbReference type="NCBI Taxonomy" id="519541"/>
    <lineage>
        <taxon>Eukaryota</taxon>
        <taxon>Metazoa</taxon>
        <taxon>Porifera</taxon>
        <taxon>Demospongiae</taxon>
        <taxon>Heteroscleromorpha</taxon>
        <taxon>Tetractinellida</taxon>
        <taxon>Astrophorina</taxon>
        <taxon>Geodiidae</taxon>
        <taxon>Geodia</taxon>
    </lineage>
</organism>
<sequence>MLLRRCFCRFCRSVVQQSRHSTLHTGTVYTKEESLRTHYQVLGVGRSANRTEIRAAFVNLSKRYHPDSNPQQKSDSDTRAFVAVSEAYRILSSPKRRAEYDHQLAVAEAYKESVYGGSGVWQARQSFPSDSYDVNWELYRKSMRKSNHSRVLFMLLALTFTVPVIFMLRVKHNYHKYYQPVAILESQRNTAVYKAVREKARSSTVQEQLDLLVARHANRASNKNDNPPSRSGVQAIHDVALLSCPQLRICNLPHCFIQDLSAFYGCVNLLKLDLSSNQVEHVPPGDFWYSLSSLRVLYLNGNSISNKSCIQWINHCPHLHVLTLHSTPLYLSRDYRHHVVNGSLVSKYQSTRRRAQNAAPPPPNTAYVTERHPNVQSSHPTSDPSTFKTRWNISLPVPQSASPVYSITPDRVSPSRVQNSNSPQHAPLESHTVAIHPGSSRTHHSICINLNKLEHSVTNQKCTITAVRTQQAKQKGSTNPKKDKRLSVGEENKEQSREESKDRRSWITVVGEKADVLMENDHVEKMAESKKEAGRELREEEAQIMETVEKIREPPSKDLRKVASPTTIHGAPRLSKDALAFSRVFESMTLSTFKAVDRIHEVQRMKENWERKATHVARMKTERERRRRKIQDFQQKTRETIESWKIMEENKLIRLREKAAQETMQSILDRSLRRAASDKGRQKETAERSFATEFARQSLNMCHEVSKDDHGLSLEERREEIKRQVKQVTEATRQRRQEAKTERETREAQLVWEGELGKKELSRKMIQAAAQRMSEAKRRVGRAVVMREAARASVERAREDFRESTCRDQPVKLPPLILDLRPESELVKAGRNRLRKVVAGEPTPAPFRLRCFTHEANRTWQRGTLVLAASAAQPHTTSPARFPEIEKVSRAHHQLRPSRILHNSAPTPLHSECTEQSPVETPTEHCACGTNTSPCSVGMT</sequence>
<dbReference type="PANTHER" id="PTHR46723">
    <property type="entry name" value="LEUCINE-RICH REPEAT AND IQ DOMAIN-CONTAINING PROTEIN 3"/>
    <property type="match status" value="1"/>
</dbReference>
<dbReference type="InterPro" id="IPR032675">
    <property type="entry name" value="LRR_dom_sf"/>
</dbReference>
<dbReference type="CDD" id="cd06257">
    <property type="entry name" value="DnaJ"/>
    <property type="match status" value="1"/>
</dbReference>
<dbReference type="InterPro" id="IPR001611">
    <property type="entry name" value="Leu-rich_rpt"/>
</dbReference>
<dbReference type="SUPFAM" id="SSF52058">
    <property type="entry name" value="L domain-like"/>
    <property type="match status" value="1"/>
</dbReference>
<feature type="compositionally biased region" description="Polar residues" evidence="2">
    <location>
        <begin position="468"/>
        <end position="479"/>
    </location>
</feature>
<dbReference type="EMBL" id="CASHTH010001979">
    <property type="protein sequence ID" value="CAI8022816.1"/>
    <property type="molecule type" value="Genomic_DNA"/>
</dbReference>
<feature type="domain" description="J" evidence="4">
    <location>
        <begin position="37"/>
        <end position="104"/>
    </location>
</feature>
<dbReference type="Gene3D" id="1.10.287.110">
    <property type="entry name" value="DnaJ domain"/>
    <property type="match status" value="1"/>
</dbReference>
<feature type="compositionally biased region" description="Polar residues" evidence="2">
    <location>
        <begin position="374"/>
        <end position="387"/>
    </location>
</feature>
<evidence type="ECO:0000256" key="2">
    <source>
        <dbReference type="SAM" id="MobiDB-lite"/>
    </source>
</evidence>
<evidence type="ECO:0000259" key="4">
    <source>
        <dbReference type="PROSITE" id="PS50076"/>
    </source>
</evidence>
<dbReference type="PROSITE" id="PS51450">
    <property type="entry name" value="LRR"/>
    <property type="match status" value="1"/>
</dbReference>
<feature type="compositionally biased region" description="Basic and acidic residues" evidence="2">
    <location>
        <begin position="485"/>
        <end position="504"/>
    </location>
</feature>
<proteinExistence type="predicted"/>
<keyword evidence="6" id="KW-1185">Reference proteome</keyword>
<dbReference type="PANTHER" id="PTHR46723:SF1">
    <property type="entry name" value="LEUCINE-RICH REPEAT AND IQ DOMAIN-CONTAINING PROTEIN 3"/>
    <property type="match status" value="1"/>
</dbReference>
<evidence type="ECO:0000256" key="3">
    <source>
        <dbReference type="SAM" id="Phobius"/>
    </source>
</evidence>
<dbReference type="SMART" id="SM00271">
    <property type="entry name" value="DnaJ"/>
    <property type="match status" value="1"/>
</dbReference>
<dbReference type="SUPFAM" id="SSF46565">
    <property type="entry name" value="Chaperone J-domain"/>
    <property type="match status" value="1"/>
</dbReference>
<dbReference type="Pfam" id="PF00226">
    <property type="entry name" value="DnaJ"/>
    <property type="match status" value="1"/>
</dbReference>
<dbReference type="InterPro" id="IPR036869">
    <property type="entry name" value="J_dom_sf"/>
</dbReference>
<feature type="region of interest" description="Disordered" evidence="2">
    <location>
        <begin position="468"/>
        <end position="504"/>
    </location>
</feature>
<accession>A0AA35S614</accession>
<dbReference type="InterPro" id="IPR001623">
    <property type="entry name" value="DnaJ_domain"/>
</dbReference>
<keyword evidence="3" id="KW-0812">Transmembrane</keyword>
<dbReference type="PROSITE" id="PS50076">
    <property type="entry name" value="DNAJ_2"/>
    <property type="match status" value="1"/>
</dbReference>
<keyword evidence="1" id="KW-0175">Coiled coil</keyword>
<dbReference type="Proteomes" id="UP001174909">
    <property type="component" value="Unassembled WGS sequence"/>
</dbReference>
<feature type="transmembrane region" description="Helical" evidence="3">
    <location>
        <begin position="151"/>
        <end position="170"/>
    </location>
</feature>
<feature type="region of interest" description="Disordered" evidence="2">
    <location>
        <begin position="347"/>
        <end position="387"/>
    </location>
</feature>
<reference evidence="5" key="1">
    <citation type="submission" date="2023-03" db="EMBL/GenBank/DDBJ databases">
        <authorList>
            <person name="Steffen K."/>
            <person name="Cardenas P."/>
        </authorList>
    </citation>
    <scope>NUCLEOTIDE SEQUENCE</scope>
</reference>
<keyword evidence="3" id="KW-1133">Transmembrane helix</keyword>
<feature type="coiled-coil region" evidence="1">
    <location>
        <begin position="523"/>
        <end position="550"/>
    </location>
</feature>
<dbReference type="InterPro" id="IPR052859">
    <property type="entry name" value="LRR-IQ_domain_protein"/>
</dbReference>
<gene>
    <name evidence="5" type="ORF">GBAR_LOCUS13360</name>
</gene>
<dbReference type="Gene3D" id="3.80.10.10">
    <property type="entry name" value="Ribonuclease Inhibitor"/>
    <property type="match status" value="1"/>
</dbReference>
<dbReference type="AlphaFoldDB" id="A0AA35S614"/>
<keyword evidence="3" id="KW-0472">Membrane</keyword>
<evidence type="ECO:0000313" key="6">
    <source>
        <dbReference type="Proteomes" id="UP001174909"/>
    </source>
</evidence>
<dbReference type="Pfam" id="PF13855">
    <property type="entry name" value="LRR_8"/>
    <property type="match status" value="1"/>
</dbReference>
<dbReference type="PRINTS" id="PR00625">
    <property type="entry name" value="JDOMAIN"/>
</dbReference>
<evidence type="ECO:0000256" key="1">
    <source>
        <dbReference type="SAM" id="Coils"/>
    </source>
</evidence>